<evidence type="ECO:0000256" key="2">
    <source>
        <dbReference type="ARBA" id="ARBA00022741"/>
    </source>
</evidence>
<dbReference type="PROSITE" id="PS51720">
    <property type="entry name" value="G_AIG1"/>
    <property type="match status" value="1"/>
</dbReference>
<keyword evidence="4" id="KW-1133">Transmembrane helix</keyword>
<evidence type="ECO:0000256" key="1">
    <source>
        <dbReference type="ARBA" id="ARBA00008535"/>
    </source>
</evidence>
<comment type="caution">
    <text evidence="6">The sequence shown here is derived from an EMBL/GenBank/DDBJ whole genome shotgun (WGS) entry which is preliminary data.</text>
</comment>
<keyword evidence="3" id="KW-0342">GTP-binding</keyword>
<evidence type="ECO:0000313" key="7">
    <source>
        <dbReference type="Proteomes" id="UP000683360"/>
    </source>
</evidence>
<gene>
    <name evidence="6" type="ORF">MEDL_6585</name>
</gene>
<dbReference type="InterPro" id="IPR006703">
    <property type="entry name" value="G_AIG1"/>
</dbReference>
<dbReference type="PANTHER" id="PTHR10903:SF170">
    <property type="entry name" value="GTPASE IMAP FAMILY MEMBER 7"/>
    <property type="match status" value="1"/>
</dbReference>
<dbReference type="EMBL" id="CAJPWZ010000359">
    <property type="protein sequence ID" value="CAG2191326.1"/>
    <property type="molecule type" value="Genomic_DNA"/>
</dbReference>
<accession>A0A8S3QBL5</accession>
<keyword evidence="4" id="KW-0812">Transmembrane</keyword>
<dbReference type="Gene3D" id="3.40.50.300">
    <property type="entry name" value="P-loop containing nucleotide triphosphate hydrolases"/>
    <property type="match status" value="1"/>
</dbReference>
<dbReference type="Pfam" id="PF04548">
    <property type="entry name" value="AIG1"/>
    <property type="match status" value="1"/>
</dbReference>
<keyword evidence="7" id="KW-1185">Reference proteome</keyword>
<comment type="similarity">
    <text evidence="1">Belongs to the TRAFAC class TrmE-Era-EngA-EngB-Septin-like GTPase superfamily. AIG1/Toc34/Toc159-like paraseptin GTPase family. IAN subfamily.</text>
</comment>
<keyword evidence="4" id="KW-0472">Membrane</keyword>
<evidence type="ECO:0000256" key="3">
    <source>
        <dbReference type="ARBA" id="ARBA00023134"/>
    </source>
</evidence>
<feature type="transmembrane region" description="Helical" evidence="4">
    <location>
        <begin position="231"/>
        <end position="251"/>
    </location>
</feature>
<proteinExistence type="inferred from homology"/>
<name>A0A8S3QBL5_MYTED</name>
<dbReference type="InterPro" id="IPR027417">
    <property type="entry name" value="P-loop_NTPase"/>
</dbReference>
<dbReference type="GO" id="GO:0005525">
    <property type="term" value="F:GTP binding"/>
    <property type="evidence" value="ECO:0007669"/>
    <property type="project" value="UniProtKB-KW"/>
</dbReference>
<dbReference type="AlphaFoldDB" id="A0A8S3QBL5"/>
<protein>
    <recommendedName>
        <fullName evidence="5">AIG1-type G domain-containing protein</fullName>
    </recommendedName>
</protein>
<dbReference type="PANTHER" id="PTHR10903">
    <property type="entry name" value="GTPASE, IMAP FAMILY MEMBER-RELATED"/>
    <property type="match status" value="1"/>
</dbReference>
<organism evidence="6 7">
    <name type="scientific">Mytilus edulis</name>
    <name type="common">Blue mussel</name>
    <dbReference type="NCBI Taxonomy" id="6550"/>
    <lineage>
        <taxon>Eukaryota</taxon>
        <taxon>Metazoa</taxon>
        <taxon>Spiralia</taxon>
        <taxon>Lophotrochozoa</taxon>
        <taxon>Mollusca</taxon>
        <taxon>Bivalvia</taxon>
        <taxon>Autobranchia</taxon>
        <taxon>Pteriomorphia</taxon>
        <taxon>Mytilida</taxon>
        <taxon>Mytiloidea</taxon>
        <taxon>Mytilidae</taxon>
        <taxon>Mytilinae</taxon>
        <taxon>Mytilus</taxon>
    </lineage>
</organism>
<dbReference type="InterPro" id="IPR045058">
    <property type="entry name" value="GIMA/IAN/Toc"/>
</dbReference>
<dbReference type="OrthoDB" id="431287at2759"/>
<dbReference type="Proteomes" id="UP000683360">
    <property type="component" value="Unassembled WGS sequence"/>
</dbReference>
<sequence length="260" mass="30545">MTAPGPHAFLFVVRIGRFTDEDTGTLELFVKHFGENMFKFMVVIFTHFDDWKRDMESGSPDIYDFVKTLSSQLQNIIKNKCKDRIVAFDNTLKGSESQSQVAELMSIIDDMNKSNMKDGSEYYSNDEYKKAMVVIHKEVLMEKHNLELQRLTEEEKIKRQIEEATDEKVKKSLVGKQDQFRIKMELRLNETNIQRNVQRQPVRIVVLKKHTRNWLCRSWNIRRFRLWSAGLSLKIAGTVAGIFSTFLIQYITDNENCTFR</sequence>
<reference evidence="6" key="1">
    <citation type="submission" date="2021-03" db="EMBL/GenBank/DDBJ databases">
        <authorList>
            <person name="Bekaert M."/>
        </authorList>
    </citation>
    <scope>NUCLEOTIDE SEQUENCE</scope>
</reference>
<evidence type="ECO:0000259" key="5">
    <source>
        <dbReference type="PROSITE" id="PS51720"/>
    </source>
</evidence>
<evidence type="ECO:0000313" key="6">
    <source>
        <dbReference type="EMBL" id="CAG2191326.1"/>
    </source>
</evidence>
<feature type="domain" description="AIG1-type G" evidence="5">
    <location>
        <begin position="1"/>
        <end position="132"/>
    </location>
</feature>
<keyword evidence="2" id="KW-0547">Nucleotide-binding</keyword>
<evidence type="ECO:0000256" key="4">
    <source>
        <dbReference type="SAM" id="Phobius"/>
    </source>
</evidence>